<name>W7YNG1_9BACL</name>
<comment type="function">
    <text evidence="7 8">Presumably involved in the processing and regular turnover of intracellular proteins. Catalyzes the removal of unsubstituted N-terminal amino acids from various peptides.</text>
</comment>
<comment type="caution">
    <text evidence="10">The sequence shown here is derived from an EMBL/GenBank/DDBJ whole genome shotgun (WGS) entry which is preliminary data.</text>
</comment>
<dbReference type="AlphaFoldDB" id="W7YNG1"/>
<sequence>MEGQNVSVIWKDNTKVKDISADALIMLISQSDLATGSYSKEWTPILKQLSERKLFNAESSQIHALPLPGNGSGSQRTVILVGTGDRPMSSEELRHAAASAARAALKIQAKQLAWEVPLTMQKFTMEQNTVIAAQAISEGFILGSYRMKHYKQHSSPYKGIKQLLLFRTDAAGAVESDRWEQGIKQGLAYAEATCLARDLTNMPSNMLVPGDLAQAALEVAEKYGMESSVLDEEELNKLGMGGLLAVGKGSIHPPRMIVIKYQGTEQWDGVIGLVGKGITFDTGGISLKKRQGMEDMISDMGGAAAVLGVMQALGVLKPSINVVMVIPTAENMPAGNAYKPGDVITTLSGRTVEVLNTDAEGRVVLADGLTYAKQLGAERLLDVATLTGAVLSALGDVATGLVTNDEVLQQEFILASKRSGEKVWPFPSYDEYWDLLKSDVADLRNSTGPKGAVITAGLFIGTFAEGVPWLHLDIAGTAFLQKERGVNPKGASGVMVRTILEWILAQEATKSH</sequence>
<comment type="catalytic activity">
    <reaction evidence="2 8">
        <text>Release of an N-terminal amino acid, preferentially leucine, but not glutamic or aspartic acids.</text>
        <dbReference type="EC" id="3.4.11.10"/>
    </reaction>
</comment>
<accession>W7YNG1</accession>
<dbReference type="Gene3D" id="3.40.220.10">
    <property type="entry name" value="Leucine Aminopeptidase, subunit E, domain 1"/>
    <property type="match status" value="1"/>
</dbReference>
<dbReference type="GO" id="GO:0030145">
    <property type="term" value="F:manganese ion binding"/>
    <property type="evidence" value="ECO:0007669"/>
    <property type="project" value="UniProtKB-UniRule"/>
</dbReference>
<dbReference type="Pfam" id="PF00883">
    <property type="entry name" value="Peptidase_M17"/>
    <property type="match status" value="1"/>
</dbReference>
<dbReference type="SUPFAM" id="SSF53187">
    <property type="entry name" value="Zn-dependent exopeptidases"/>
    <property type="match status" value="1"/>
</dbReference>
<feature type="binding site" evidence="8">
    <location>
        <position position="281"/>
    </location>
    <ligand>
        <name>Mn(2+)</name>
        <dbReference type="ChEBI" id="CHEBI:29035"/>
        <label>1</label>
    </ligand>
</feature>
<protein>
    <recommendedName>
        <fullName evidence="8">Probable cytosol aminopeptidase</fullName>
        <ecNumber evidence="8">3.4.11.1</ecNumber>
    </recommendedName>
    <alternativeName>
        <fullName evidence="8">Leucine aminopeptidase</fullName>
        <shortName evidence="8">LAP</shortName>
        <ecNumber evidence="8">3.4.11.10</ecNumber>
    </alternativeName>
    <alternativeName>
        <fullName evidence="8">Leucyl aminopeptidase</fullName>
    </alternativeName>
</protein>
<dbReference type="InterPro" id="IPR008283">
    <property type="entry name" value="Peptidase_M17_N"/>
</dbReference>
<keyword evidence="5 8" id="KW-0645">Protease</keyword>
<dbReference type="NCBIfam" id="NF002074">
    <property type="entry name" value="PRK00913.1-4"/>
    <property type="match status" value="1"/>
</dbReference>
<dbReference type="PRINTS" id="PR00481">
    <property type="entry name" value="LAMNOPPTDASE"/>
</dbReference>
<dbReference type="EC" id="3.4.11.1" evidence="8"/>
<dbReference type="PANTHER" id="PTHR11963">
    <property type="entry name" value="LEUCINE AMINOPEPTIDASE-RELATED"/>
    <property type="match status" value="1"/>
</dbReference>
<gene>
    <name evidence="8" type="primary">pepA</name>
    <name evidence="10" type="ORF">JCM16418_117</name>
</gene>
<evidence type="ECO:0000256" key="4">
    <source>
        <dbReference type="ARBA" id="ARBA00022438"/>
    </source>
</evidence>
<dbReference type="STRING" id="1236976.JCM16418_117"/>
<keyword evidence="4 8" id="KW-0031">Aminopeptidase</keyword>
<dbReference type="InterPro" id="IPR000819">
    <property type="entry name" value="Peptidase_M17_C"/>
</dbReference>
<dbReference type="Gene3D" id="3.40.630.10">
    <property type="entry name" value="Zn peptidases"/>
    <property type="match status" value="1"/>
</dbReference>
<feature type="binding site" evidence="8">
    <location>
        <position position="299"/>
    </location>
    <ligand>
        <name>Mn(2+)</name>
        <dbReference type="ChEBI" id="CHEBI:29035"/>
        <label>2</label>
    </ligand>
</feature>
<keyword evidence="8" id="KW-0479">Metal-binding</keyword>
<feature type="domain" description="Cytosol aminopeptidase" evidence="9">
    <location>
        <begin position="356"/>
        <end position="363"/>
    </location>
</feature>
<dbReference type="InterPro" id="IPR043472">
    <property type="entry name" value="Macro_dom-like"/>
</dbReference>
<evidence type="ECO:0000256" key="3">
    <source>
        <dbReference type="ARBA" id="ARBA00009528"/>
    </source>
</evidence>
<dbReference type="GO" id="GO:0005737">
    <property type="term" value="C:cytoplasm"/>
    <property type="evidence" value="ECO:0007669"/>
    <property type="project" value="UniProtKB-SubCell"/>
</dbReference>
<dbReference type="NCBIfam" id="NF002073">
    <property type="entry name" value="PRK00913.1-2"/>
    <property type="match status" value="1"/>
</dbReference>
<dbReference type="GO" id="GO:0070006">
    <property type="term" value="F:metalloaminopeptidase activity"/>
    <property type="evidence" value="ECO:0007669"/>
    <property type="project" value="InterPro"/>
</dbReference>
<organism evidence="10 11">
    <name type="scientific">Paenibacillus pini JCM 16418</name>
    <dbReference type="NCBI Taxonomy" id="1236976"/>
    <lineage>
        <taxon>Bacteria</taxon>
        <taxon>Bacillati</taxon>
        <taxon>Bacillota</taxon>
        <taxon>Bacilli</taxon>
        <taxon>Bacillales</taxon>
        <taxon>Paenibacillaceae</taxon>
        <taxon>Paenibacillus</taxon>
    </lineage>
</organism>
<keyword evidence="8" id="KW-0464">Manganese</keyword>
<keyword evidence="6 8" id="KW-0378">Hydrolase</keyword>
<keyword evidence="11" id="KW-1185">Reference proteome</keyword>
<evidence type="ECO:0000256" key="6">
    <source>
        <dbReference type="ARBA" id="ARBA00022801"/>
    </source>
</evidence>
<dbReference type="GO" id="GO:0006508">
    <property type="term" value="P:proteolysis"/>
    <property type="evidence" value="ECO:0007669"/>
    <property type="project" value="UniProtKB-KW"/>
</dbReference>
<feature type="binding site" evidence="8">
    <location>
        <position position="360"/>
    </location>
    <ligand>
        <name>Mn(2+)</name>
        <dbReference type="ChEBI" id="CHEBI:29035"/>
        <label>2</label>
    </ligand>
</feature>
<evidence type="ECO:0000256" key="1">
    <source>
        <dbReference type="ARBA" id="ARBA00000135"/>
    </source>
</evidence>
<dbReference type="SUPFAM" id="SSF52949">
    <property type="entry name" value="Macro domain-like"/>
    <property type="match status" value="1"/>
</dbReference>
<dbReference type="eggNOG" id="COG0260">
    <property type="taxonomic scope" value="Bacteria"/>
</dbReference>
<feature type="binding site" evidence="8">
    <location>
        <position position="281"/>
    </location>
    <ligand>
        <name>Mn(2+)</name>
        <dbReference type="ChEBI" id="CHEBI:29035"/>
        <label>2</label>
    </ligand>
</feature>
<comment type="catalytic activity">
    <reaction evidence="1 8">
        <text>Release of an N-terminal amino acid, Xaa-|-Yaa-, in which Xaa is preferably Leu, but may be other amino acids including Pro although not Arg or Lys, and Yaa may be Pro. Amino acid amides and methyl esters are also readily hydrolyzed, but rates on arylamides are exceedingly low.</text>
        <dbReference type="EC" id="3.4.11.1"/>
    </reaction>
</comment>
<dbReference type="Proteomes" id="UP000019364">
    <property type="component" value="Unassembled WGS sequence"/>
</dbReference>
<dbReference type="EMBL" id="BAVZ01000001">
    <property type="protein sequence ID" value="GAF06171.1"/>
    <property type="molecule type" value="Genomic_DNA"/>
</dbReference>
<dbReference type="Pfam" id="PF02789">
    <property type="entry name" value="Peptidase_M17_N"/>
    <property type="match status" value="1"/>
</dbReference>
<feature type="binding site" evidence="8">
    <location>
        <position position="276"/>
    </location>
    <ligand>
        <name>Mn(2+)</name>
        <dbReference type="ChEBI" id="CHEBI:29035"/>
        <label>2</label>
    </ligand>
</feature>
<dbReference type="OrthoDB" id="9809354at2"/>
<dbReference type="CDD" id="cd00433">
    <property type="entry name" value="Peptidase_M17"/>
    <property type="match status" value="1"/>
</dbReference>
<dbReference type="InterPro" id="IPR011356">
    <property type="entry name" value="Leucine_aapep/pepB"/>
</dbReference>
<dbReference type="MEROPS" id="M17.010"/>
<feature type="binding site" evidence="8">
    <location>
        <position position="360"/>
    </location>
    <ligand>
        <name>Mn(2+)</name>
        <dbReference type="ChEBI" id="CHEBI:29035"/>
        <label>1</label>
    </ligand>
</feature>
<feature type="active site" evidence="8">
    <location>
        <position position="288"/>
    </location>
</feature>
<proteinExistence type="inferred from homology"/>
<dbReference type="PANTHER" id="PTHR11963:SF23">
    <property type="entry name" value="CYTOSOL AMINOPEPTIDASE"/>
    <property type="match status" value="1"/>
</dbReference>
<keyword evidence="8" id="KW-0963">Cytoplasm</keyword>
<dbReference type="EC" id="3.4.11.10" evidence="8"/>
<evidence type="ECO:0000313" key="10">
    <source>
        <dbReference type="EMBL" id="GAF06171.1"/>
    </source>
</evidence>
<evidence type="ECO:0000256" key="2">
    <source>
        <dbReference type="ARBA" id="ARBA00000967"/>
    </source>
</evidence>
<evidence type="ECO:0000256" key="7">
    <source>
        <dbReference type="ARBA" id="ARBA00049972"/>
    </source>
</evidence>
<comment type="subcellular location">
    <subcellularLocation>
        <location evidence="8">Cytoplasm</location>
    </subcellularLocation>
</comment>
<dbReference type="NCBIfam" id="NF002083">
    <property type="entry name" value="PRK00913.3-5"/>
    <property type="match status" value="1"/>
</dbReference>
<evidence type="ECO:0000256" key="5">
    <source>
        <dbReference type="ARBA" id="ARBA00022670"/>
    </source>
</evidence>
<dbReference type="PROSITE" id="PS00631">
    <property type="entry name" value="CYTOSOL_AP"/>
    <property type="match status" value="1"/>
</dbReference>
<feature type="active site" evidence="8">
    <location>
        <position position="362"/>
    </location>
</feature>
<evidence type="ECO:0000313" key="11">
    <source>
        <dbReference type="Proteomes" id="UP000019364"/>
    </source>
</evidence>
<feature type="binding site" evidence="8">
    <location>
        <position position="358"/>
    </location>
    <ligand>
        <name>Mn(2+)</name>
        <dbReference type="ChEBI" id="CHEBI:29035"/>
        <label>1</label>
    </ligand>
</feature>
<reference evidence="10 11" key="1">
    <citation type="journal article" date="2014" name="Genome Announc.">
        <title>Draft Genome Sequence of Paenibacillus pini JCM 16418T, Isolated from the Rhizosphere of Pine Tree.</title>
        <authorList>
            <person name="Yuki M."/>
            <person name="Oshima K."/>
            <person name="Suda W."/>
            <person name="Oshida Y."/>
            <person name="Kitamura K."/>
            <person name="Iida Y."/>
            <person name="Hattori M."/>
            <person name="Ohkuma M."/>
        </authorList>
    </citation>
    <scope>NUCLEOTIDE SEQUENCE [LARGE SCALE GENOMIC DNA]</scope>
    <source>
        <strain evidence="10 11">JCM 16418</strain>
    </source>
</reference>
<evidence type="ECO:0000259" key="9">
    <source>
        <dbReference type="PROSITE" id="PS00631"/>
    </source>
</evidence>
<comment type="similarity">
    <text evidence="3 8">Belongs to the peptidase M17 family.</text>
</comment>
<comment type="cofactor">
    <cofactor evidence="8">
        <name>Mn(2+)</name>
        <dbReference type="ChEBI" id="CHEBI:29035"/>
    </cofactor>
    <text evidence="8">Binds 2 manganese ions per subunit.</text>
</comment>
<dbReference type="HAMAP" id="MF_00181">
    <property type="entry name" value="Cytosol_peptidase_M17"/>
    <property type="match status" value="1"/>
</dbReference>
<dbReference type="InterPro" id="IPR023042">
    <property type="entry name" value="Peptidase_M17_leu_NH2_pept"/>
</dbReference>
<dbReference type="RefSeq" id="WP_052019949.1">
    <property type="nucleotide sequence ID" value="NZ_BAVZ01000001.1"/>
</dbReference>
<evidence type="ECO:0000256" key="8">
    <source>
        <dbReference type="HAMAP-Rule" id="MF_00181"/>
    </source>
</evidence>